<protein>
    <submittedName>
        <fullName evidence="1">Uncharacterized protein</fullName>
    </submittedName>
</protein>
<gene>
    <name evidence="1" type="ORF">S01H1_81744</name>
</gene>
<comment type="caution">
    <text evidence="1">The sequence shown here is derived from an EMBL/GenBank/DDBJ whole genome shotgun (WGS) entry which is preliminary data.</text>
</comment>
<evidence type="ECO:0000313" key="1">
    <source>
        <dbReference type="EMBL" id="GAG44881.1"/>
    </source>
</evidence>
<organism evidence="1">
    <name type="scientific">marine sediment metagenome</name>
    <dbReference type="NCBI Taxonomy" id="412755"/>
    <lineage>
        <taxon>unclassified sequences</taxon>
        <taxon>metagenomes</taxon>
        <taxon>ecological metagenomes</taxon>
    </lineage>
</organism>
<accession>X0Z8P1</accession>
<proteinExistence type="predicted"/>
<name>X0Z8P1_9ZZZZ</name>
<reference evidence="1" key="1">
    <citation type="journal article" date="2014" name="Front. Microbiol.">
        <title>High frequency of phylogenetically diverse reductive dehalogenase-homologous genes in deep subseafloor sedimentary metagenomes.</title>
        <authorList>
            <person name="Kawai M."/>
            <person name="Futagami T."/>
            <person name="Toyoda A."/>
            <person name="Takaki Y."/>
            <person name="Nishi S."/>
            <person name="Hori S."/>
            <person name="Arai W."/>
            <person name="Tsubouchi T."/>
            <person name="Morono Y."/>
            <person name="Uchiyama I."/>
            <person name="Ito T."/>
            <person name="Fujiyama A."/>
            <person name="Inagaki F."/>
            <person name="Takami H."/>
        </authorList>
    </citation>
    <scope>NUCLEOTIDE SEQUENCE</scope>
    <source>
        <strain evidence="1">Expedition CK06-06</strain>
    </source>
</reference>
<sequence length="109" mass="12756">MEKSEIDKLLATADRRAVYINQVEHAKEKFRTLNILAWDGHIFELDPSFVCYVLLQFMSSQADGDMPIILFDKNSEPVLIEDLSEFVDQMQEKHTEALNEYLDIYSRLQ</sequence>
<feature type="non-terminal residue" evidence="1">
    <location>
        <position position="109"/>
    </location>
</feature>
<dbReference type="AlphaFoldDB" id="X0Z8P1"/>
<dbReference type="EMBL" id="BARS01055356">
    <property type="protein sequence ID" value="GAG44881.1"/>
    <property type="molecule type" value="Genomic_DNA"/>
</dbReference>